<keyword evidence="5 7" id="KW-0472">Membrane</keyword>
<evidence type="ECO:0000256" key="2">
    <source>
        <dbReference type="ARBA" id="ARBA00022475"/>
    </source>
</evidence>
<reference evidence="10" key="1">
    <citation type="submission" date="2016-09" db="EMBL/GenBank/DDBJ databases">
        <title>Genome sequence of Chlorobaculum limnaeum.</title>
        <authorList>
            <person name="Liu Z."/>
            <person name="Tank M."/>
            <person name="Bryant D.A."/>
        </authorList>
    </citation>
    <scope>NUCLEOTIDE SEQUENCE [LARGE SCALE GENOMIC DNA]</scope>
    <source>
        <strain evidence="10">DSM 1677</strain>
    </source>
</reference>
<feature type="domain" description="MacB-like periplasmic core" evidence="9">
    <location>
        <begin position="23"/>
        <end position="248"/>
    </location>
</feature>
<accession>A0A1D8CZ22</accession>
<dbReference type="GO" id="GO:0005886">
    <property type="term" value="C:plasma membrane"/>
    <property type="evidence" value="ECO:0007669"/>
    <property type="project" value="UniProtKB-SubCell"/>
</dbReference>
<dbReference type="Pfam" id="PF12704">
    <property type="entry name" value="MacB_PCD"/>
    <property type="match status" value="1"/>
</dbReference>
<dbReference type="PANTHER" id="PTHR30572">
    <property type="entry name" value="MEMBRANE COMPONENT OF TRANSPORTER-RELATED"/>
    <property type="match status" value="1"/>
</dbReference>
<dbReference type="InterPro" id="IPR025857">
    <property type="entry name" value="MacB_PCD"/>
</dbReference>
<dbReference type="OrthoDB" id="9769100at2"/>
<proteinExistence type="inferred from homology"/>
<feature type="transmembrane region" description="Helical" evidence="7">
    <location>
        <begin position="21"/>
        <end position="44"/>
    </location>
</feature>
<dbReference type="EMBL" id="CP017305">
    <property type="protein sequence ID" value="AOS83381.1"/>
    <property type="molecule type" value="Genomic_DNA"/>
</dbReference>
<dbReference type="Pfam" id="PF02687">
    <property type="entry name" value="FtsX"/>
    <property type="match status" value="1"/>
</dbReference>
<keyword evidence="3 7" id="KW-0812">Transmembrane</keyword>
<evidence type="ECO:0000256" key="6">
    <source>
        <dbReference type="ARBA" id="ARBA00038076"/>
    </source>
</evidence>
<dbReference type="InterPro" id="IPR003838">
    <property type="entry name" value="ABC3_permease_C"/>
</dbReference>
<evidence type="ECO:0000256" key="1">
    <source>
        <dbReference type="ARBA" id="ARBA00004651"/>
    </source>
</evidence>
<feature type="transmembrane region" description="Helical" evidence="7">
    <location>
        <begin position="334"/>
        <end position="356"/>
    </location>
</feature>
<comment type="similarity">
    <text evidence="6">Belongs to the ABC-4 integral membrane protein family.</text>
</comment>
<comment type="subcellular location">
    <subcellularLocation>
        <location evidence="1">Cell membrane</location>
        <topology evidence="1">Multi-pass membrane protein</topology>
    </subcellularLocation>
</comment>
<dbReference type="GO" id="GO:0022857">
    <property type="term" value="F:transmembrane transporter activity"/>
    <property type="evidence" value="ECO:0007669"/>
    <property type="project" value="TreeGrafter"/>
</dbReference>
<dbReference type="KEGG" id="clz:BIU88_04015"/>
<evidence type="ECO:0000313" key="11">
    <source>
        <dbReference type="Proteomes" id="UP000095185"/>
    </source>
</evidence>
<evidence type="ECO:0000259" key="8">
    <source>
        <dbReference type="Pfam" id="PF02687"/>
    </source>
</evidence>
<evidence type="ECO:0000256" key="7">
    <source>
        <dbReference type="SAM" id="Phobius"/>
    </source>
</evidence>
<evidence type="ECO:0000313" key="10">
    <source>
        <dbReference type="EMBL" id="AOS83381.1"/>
    </source>
</evidence>
<keyword evidence="2" id="KW-1003">Cell membrane</keyword>
<sequence>MMHSIRETVMQAATSLAANKLRSALTTLGVAVGVFSIIAVMTALDAVDRSIASGLSSLGANTFQIQKNPATVFGGGHGRNLYANRKDITWQQAQLFRKYMGESARNIGFIITSQAAQASYGNENTNPDVTLTGGDESFAPANGLDVISGRNLNDSDLRYASDTAVLGSDVADYLFRQGENPVGKQIRVNSKVYTVIGVFSKKGAAFGQSQDNFVLIPITRYLDEVNETSSISITVEATSQKVYKQTIDRAIGAMRLARGLTVNKANDFEIRTNESLVESFRDIQRIVGTGAFIISFMALLTAGVGIMNIMLVSVTERTREIGIRMSVGAPRRTILEQFLLEALLLSLGGGALGIVAGAGAGNLVALQFNLPVILPWAWIVVSLLVCSVIGISFGLFPAWKASRLDPVTALRAAR</sequence>
<dbReference type="RefSeq" id="WP_069809101.1">
    <property type="nucleotide sequence ID" value="NZ_CP017305.1"/>
</dbReference>
<feature type="transmembrane region" description="Helical" evidence="7">
    <location>
        <begin position="291"/>
        <end position="314"/>
    </location>
</feature>
<evidence type="ECO:0000259" key="9">
    <source>
        <dbReference type="Pfam" id="PF12704"/>
    </source>
</evidence>
<evidence type="ECO:0000256" key="4">
    <source>
        <dbReference type="ARBA" id="ARBA00022989"/>
    </source>
</evidence>
<feature type="domain" description="ABC3 transporter permease C-terminal" evidence="8">
    <location>
        <begin position="292"/>
        <end position="406"/>
    </location>
</feature>
<dbReference type="STRING" id="274537.BIU88_04015"/>
<keyword evidence="11" id="KW-1185">Reference proteome</keyword>
<name>A0A1D8CZ22_CHLLM</name>
<protein>
    <submittedName>
        <fullName evidence="10">ABC transporter</fullName>
    </submittedName>
</protein>
<organism evidence="10 11">
    <name type="scientific">Chlorobaculum limnaeum</name>
    <dbReference type="NCBI Taxonomy" id="274537"/>
    <lineage>
        <taxon>Bacteria</taxon>
        <taxon>Pseudomonadati</taxon>
        <taxon>Chlorobiota</taxon>
        <taxon>Chlorobiia</taxon>
        <taxon>Chlorobiales</taxon>
        <taxon>Chlorobiaceae</taxon>
        <taxon>Chlorobaculum</taxon>
    </lineage>
</organism>
<dbReference type="Proteomes" id="UP000095185">
    <property type="component" value="Chromosome"/>
</dbReference>
<dbReference type="PANTHER" id="PTHR30572:SF4">
    <property type="entry name" value="ABC TRANSPORTER PERMEASE YTRF"/>
    <property type="match status" value="1"/>
</dbReference>
<evidence type="ECO:0000256" key="5">
    <source>
        <dbReference type="ARBA" id="ARBA00023136"/>
    </source>
</evidence>
<dbReference type="AlphaFoldDB" id="A0A1D8CZ22"/>
<dbReference type="InterPro" id="IPR050250">
    <property type="entry name" value="Macrolide_Exporter_MacB"/>
</dbReference>
<evidence type="ECO:0000256" key="3">
    <source>
        <dbReference type="ARBA" id="ARBA00022692"/>
    </source>
</evidence>
<feature type="transmembrane region" description="Helical" evidence="7">
    <location>
        <begin position="376"/>
        <end position="396"/>
    </location>
</feature>
<gene>
    <name evidence="10" type="ORF">BIU88_04015</name>
</gene>
<keyword evidence="4 7" id="KW-1133">Transmembrane helix</keyword>